<dbReference type="InterPro" id="IPR048097">
    <property type="entry name" value="Cps14G-like"/>
</dbReference>
<keyword evidence="5" id="KW-0256">Endoplasmic reticulum</keyword>
<evidence type="ECO:0000313" key="7">
    <source>
        <dbReference type="EMBL" id="GAG00358.1"/>
    </source>
</evidence>
<evidence type="ECO:0000256" key="4">
    <source>
        <dbReference type="ARBA" id="ARBA00022679"/>
    </source>
</evidence>
<protein>
    <recommendedName>
        <fullName evidence="6">Glycosyl transferase family 28 C-terminal domain-containing protein</fullName>
    </recommendedName>
</protein>
<evidence type="ECO:0000256" key="1">
    <source>
        <dbReference type="ARBA" id="ARBA00004240"/>
    </source>
</evidence>
<keyword evidence="4" id="KW-0808">Transferase</keyword>
<dbReference type="InterPro" id="IPR039042">
    <property type="entry name" value="Alg13-like"/>
</dbReference>
<evidence type="ECO:0000259" key="6">
    <source>
        <dbReference type="Pfam" id="PF04101"/>
    </source>
</evidence>
<dbReference type="GO" id="GO:0005783">
    <property type="term" value="C:endoplasmic reticulum"/>
    <property type="evidence" value="ECO:0007669"/>
    <property type="project" value="UniProtKB-SubCell"/>
</dbReference>
<dbReference type="InterPro" id="IPR007235">
    <property type="entry name" value="Glyco_trans_28_C"/>
</dbReference>
<evidence type="ECO:0000256" key="5">
    <source>
        <dbReference type="ARBA" id="ARBA00022824"/>
    </source>
</evidence>
<feature type="domain" description="Glycosyl transferase family 28 C-terminal" evidence="6">
    <location>
        <begin position="1"/>
        <end position="96"/>
    </location>
</feature>
<reference evidence="7" key="1">
    <citation type="journal article" date="2014" name="Front. Microbiol.">
        <title>High frequency of phylogenetically diverse reductive dehalogenase-homologous genes in deep subseafloor sedimentary metagenomes.</title>
        <authorList>
            <person name="Kawai M."/>
            <person name="Futagami T."/>
            <person name="Toyoda A."/>
            <person name="Takaki Y."/>
            <person name="Nishi S."/>
            <person name="Hori S."/>
            <person name="Arai W."/>
            <person name="Tsubouchi T."/>
            <person name="Morono Y."/>
            <person name="Uchiyama I."/>
            <person name="Ito T."/>
            <person name="Fujiyama A."/>
            <person name="Inagaki F."/>
            <person name="Takami H."/>
        </authorList>
    </citation>
    <scope>NUCLEOTIDE SEQUENCE</scope>
    <source>
        <strain evidence="7">Expedition CK06-06</strain>
    </source>
</reference>
<dbReference type="GO" id="GO:0006488">
    <property type="term" value="P:dolichol-linked oligosaccharide biosynthetic process"/>
    <property type="evidence" value="ECO:0007669"/>
    <property type="project" value="InterPro"/>
</dbReference>
<evidence type="ECO:0000256" key="3">
    <source>
        <dbReference type="ARBA" id="ARBA00022676"/>
    </source>
</evidence>
<sequence length="150" mass="17159">MILVAVGTTDFDALLQTMDELSTSLPEKMIMQIGRGQYTPKHCEYFRFAPSLSPYYERASLVVSHGGLGIVTEVLTRGRPLVAVEDPDQPDRHQREILSIWEQEGHLIWCKDLKTLPESIAQARLRHFRPYVPPECQIHEIVAEFLSSLR</sequence>
<proteinExistence type="inferred from homology"/>
<dbReference type="PANTHER" id="PTHR12867">
    <property type="entry name" value="GLYCOSYL TRANSFERASE-RELATED"/>
    <property type="match status" value="1"/>
</dbReference>
<dbReference type="SUPFAM" id="SSF53756">
    <property type="entry name" value="UDP-Glycosyltransferase/glycogen phosphorylase"/>
    <property type="match status" value="1"/>
</dbReference>
<comment type="subcellular location">
    <subcellularLocation>
        <location evidence="1">Endoplasmic reticulum</location>
    </subcellularLocation>
</comment>
<dbReference type="NCBIfam" id="NF041548">
    <property type="entry name" value="PssE"/>
    <property type="match status" value="1"/>
</dbReference>
<organism evidence="7">
    <name type="scientific">marine sediment metagenome</name>
    <dbReference type="NCBI Taxonomy" id="412755"/>
    <lineage>
        <taxon>unclassified sequences</taxon>
        <taxon>metagenomes</taxon>
        <taxon>ecological metagenomes</taxon>
    </lineage>
</organism>
<gene>
    <name evidence="7" type="ORF">S01H1_39644</name>
</gene>
<comment type="similarity">
    <text evidence="2">Belongs to the glycosyltransferase 28 family.</text>
</comment>
<dbReference type="AlphaFoldDB" id="X0UJ09"/>
<dbReference type="PANTHER" id="PTHR12867:SF6">
    <property type="entry name" value="N-ACETYLGLUCOSAMINYLDIPHOSPHODOLICHOL N-ACETYLGLUCOSAMINYLTRANSFERASE"/>
    <property type="match status" value="1"/>
</dbReference>
<keyword evidence="3" id="KW-0328">Glycosyltransferase</keyword>
<dbReference type="GO" id="GO:0016758">
    <property type="term" value="F:hexosyltransferase activity"/>
    <property type="evidence" value="ECO:0007669"/>
    <property type="project" value="InterPro"/>
</dbReference>
<dbReference type="EMBL" id="BARS01025044">
    <property type="protein sequence ID" value="GAG00358.1"/>
    <property type="molecule type" value="Genomic_DNA"/>
</dbReference>
<evidence type="ECO:0000256" key="2">
    <source>
        <dbReference type="ARBA" id="ARBA00006962"/>
    </source>
</evidence>
<comment type="caution">
    <text evidence="7">The sequence shown here is derived from an EMBL/GenBank/DDBJ whole genome shotgun (WGS) entry which is preliminary data.</text>
</comment>
<accession>X0UJ09</accession>
<dbReference type="Pfam" id="PF04101">
    <property type="entry name" value="Glyco_tran_28_C"/>
    <property type="match status" value="1"/>
</dbReference>
<dbReference type="Gene3D" id="3.40.50.2000">
    <property type="entry name" value="Glycogen Phosphorylase B"/>
    <property type="match status" value="1"/>
</dbReference>
<name>X0UJ09_9ZZZZ</name>